<keyword evidence="9" id="KW-1185">Reference proteome</keyword>
<comment type="similarity">
    <text evidence="1 6">Belongs to the tRNA pseudouridine synthase TruA family.</text>
</comment>
<dbReference type="InterPro" id="IPR020103">
    <property type="entry name" value="PsdUridine_synth_cat_dom_sf"/>
</dbReference>
<accession>A0A967ACE8</accession>
<evidence type="ECO:0000256" key="6">
    <source>
        <dbReference type="RuleBase" id="RU003792"/>
    </source>
</evidence>
<feature type="binding site" evidence="5">
    <location>
        <position position="114"/>
    </location>
    <ligand>
        <name>substrate</name>
    </ligand>
</feature>
<dbReference type="RefSeq" id="WP_166399945.1">
    <property type="nucleotide sequence ID" value="NZ_JAANAS010000039.1"/>
</dbReference>
<dbReference type="PANTHER" id="PTHR11142:SF0">
    <property type="entry name" value="TRNA PSEUDOURIDINE SYNTHASE-LIKE 1"/>
    <property type="match status" value="1"/>
</dbReference>
<proteinExistence type="inferred from homology"/>
<dbReference type="Gene3D" id="3.30.70.580">
    <property type="entry name" value="Pseudouridine synthase I, catalytic domain, N-terminal subdomain"/>
    <property type="match status" value="1"/>
</dbReference>
<evidence type="ECO:0000256" key="4">
    <source>
        <dbReference type="PIRSR" id="PIRSR001430-1"/>
    </source>
</evidence>
<comment type="caution">
    <text evidence="8">The sequence shown here is derived from an EMBL/GenBank/DDBJ whole genome shotgun (WGS) entry which is preliminary data.</text>
</comment>
<evidence type="ECO:0000256" key="2">
    <source>
        <dbReference type="ARBA" id="ARBA00022694"/>
    </source>
</evidence>
<dbReference type="InterPro" id="IPR020095">
    <property type="entry name" value="PsdUridine_synth_TruA_C"/>
</dbReference>
<gene>
    <name evidence="8" type="ORF">G7034_05415</name>
</gene>
<protein>
    <recommendedName>
        <fullName evidence="6">tRNA pseudouridine synthase</fullName>
        <ecNumber evidence="6">5.4.99.12</ecNumber>
    </recommendedName>
</protein>
<keyword evidence="3 6" id="KW-0413">Isomerase</keyword>
<feature type="active site" description="Nucleophile" evidence="4">
    <location>
        <position position="57"/>
    </location>
</feature>
<organism evidence="8 9">
    <name type="scientific">Psychroflexus maritimus</name>
    <dbReference type="NCBI Taxonomy" id="2714865"/>
    <lineage>
        <taxon>Bacteria</taxon>
        <taxon>Pseudomonadati</taxon>
        <taxon>Bacteroidota</taxon>
        <taxon>Flavobacteriia</taxon>
        <taxon>Flavobacteriales</taxon>
        <taxon>Flavobacteriaceae</taxon>
        <taxon>Psychroflexus</taxon>
    </lineage>
</organism>
<evidence type="ECO:0000259" key="7">
    <source>
        <dbReference type="Pfam" id="PF01416"/>
    </source>
</evidence>
<dbReference type="InterPro" id="IPR020097">
    <property type="entry name" value="PsdUridine_synth_TruA_a/b_dom"/>
</dbReference>
<evidence type="ECO:0000256" key="1">
    <source>
        <dbReference type="ARBA" id="ARBA00009375"/>
    </source>
</evidence>
<dbReference type="EC" id="5.4.99.12" evidence="6"/>
<dbReference type="AlphaFoldDB" id="A0A967ACE8"/>
<dbReference type="GO" id="GO:0003723">
    <property type="term" value="F:RNA binding"/>
    <property type="evidence" value="ECO:0007669"/>
    <property type="project" value="InterPro"/>
</dbReference>
<dbReference type="EMBL" id="JAANAS010000039">
    <property type="protein sequence ID" value="NGZ89687.1"/>
    <property type="molecule type" value="Genomic_DNA"/>
</dbReference>
<feature type="domain" description="Pseudouridine synthase I TruA alpha/beta" evidence="7">
    <location>
        <begin position="148"/>
        <end position="255"/>
    </location>
</feature>
<evidence type="ECO:0000256" key="5">
    <source>
        <dbReference type="PIRSR" id="PIRSR001430-2"/>
    </source>
</evidence>
<reference evidence="8" key="1">
    <citation type="submission" date="2020-03" db="EMBL/GenBank/DDBJ databases">
        <title>Psychroflexus Maritimus sp. nov., isolate from marine sediment.</title>
        <authorList>
            <person name="Zhong Y.-L."/>
        </authorList>
    </citation>
    <scope>NUCLEOTIDE SEQUENCE</scope>
    <source>
        <strain evidence="8">C1</strain>
    </source>
</reference>
<dbReference type="GO" id="GO:0160147">
    <property type="term" value="F:tRNA pseudouridine(38-40) synthase activity"/>
    <property type="evidence" value="ECO:0007669"/>
    <property type="project" value="UniProtKB-EC"/>
</dbReference>
<dbReference type="InterPro" id="IPR001406">
    <property type="entry name" value="PsdUridine_synth_TruA"/>
</dbReference>
<dbReference type="Gene3D" id="3.30.70.660">
    <property type="entry name" value="Pseudouridine synthase I, catalytic domain, C-terminal subdomain"/>
    <property type="match status" value="1"/>
</dbReference>
<dbReference type="Proteomes" id="UP000643701">
    <property type="component" value="Unassembled WGS sequence"/>
</dbReference>
<sequence length="258" mass="30325">MQPKRYTYLIKFQYLGFRYHGWQQQPDVKTLEGRVRKTLKFVFEGKKFNVISAGRTDALVSVEQTYIQLFTYHELEKDFLSLLNQNLPPDLRALSLEEREIKFNIIQHPKWKEYLYFFAFPEKIHPFAAPFMANISKDLDLDLMRACAKKFEGEKDFYSYTFRPTLHTITLGEIKTCEIIENTYFQASFFPEKLHVLKVVGKGFKRNQIRLMMGMLIDLGSKEKSVDFFEDTLEGKNKLKLEHIAPASGLILNKVELV</sequence>
<evidence type="ECO:0000313" key="9">
    <source>
        <dbReference type="Proteomes" id="UP000643701"/>
    </source>
</evidence>
<dbReference type="SUPFAM" id="SSF55120">
    <property type="entry name" value="Pseudouridine synthase"/>
    <property type="match status" value="1"/>
</dbReference>
<dbReference type="InterPro" id="IPR020094">
    <property type="entry name" value="TruA/RsuA/RluB/E/F_N"/>
</dbReference>
<comment type="catalytic activity">
    <reaction evidence="6">
        <text>uridine(38/39/40) in tRNA = pseudouridine(38/39/40) in tRNA</text>
        <dbReference type="Rhea" id="RHEA:22376"/>
        <dbReference type="Rhea" id="RHEA-COMP:10085"/>
        <dbReference type="Rhea" id="RHEA-COMP:10087"/>
        <dbReference type="ChEBI" id="CHEBI:65314"/>
        <dbReference type="ChEBI" id="CHEBI:65315"/>
        <dbReference type="EC" id="5.4.99.12"/>
    </reaction>
</comment>
<evidence type="ECO:0000256" key="3">
    <source>
        <dbReference type="ARBA" id="ARBA00023235"/>
    </source>
</evidence>
<dbReference type="PANTHER" id="PTHR11142">
    <property type="entry name" value="PSEUDOURIDYLATE SYNTHASE"/>
    <property type="match status" value="1"/>
</dbReference>
<name>A0A967ACE8_9FLAO</name>
<dbReference type="PIRSF" id="PIRSF001430">
    <property type="entry name" value="tRNA_psdUrid_synth"/>
    <property type="match status" value="1"/>
</dbReference>
<dbReference type="Pfam" id="PF01416">
    <property type="entry name" value="PseudoU_synth_1"/>
    <property type="match status" value="1"/>
</dbReference>
<evidence type="ECO:0000313" key="8">
    <source>
        <dbReference type="EMBL" id="NGZ89687.1"/>
    </source>
</evidence>
<keyword evidence="2 6" id="KW-0819">tRNA processing</keyword>
<dbReference type="GO" id="GO:0031119">
    <property type="term" value="P:tRNA pseudouridine synthesis"/>
    <property type="evidence" value="ECO:0007669"/>
    <property type="project" value="TreeGrafter"/>
</dbReference>